<feature type="domain" description="PH" evidence="3">
    <location>
        <begin position="1234"/>
        <end position="1345"/>
    </location>
</feature>
<feature type="compositionally biased region" description="Polar residues" evidence="2">
    <location>
        <begin position="165"/>
        <end position="175"/>
    </location>
</feature>
<feature type="compositionally biased region" description="Polar residues" evidence="2">
    <location>
        <begin position="610"/>
        <end position="619"/>
    </location>
</feature>
<dbReference type="PANTHER" id="PTHR28190:SF1">
    <property type="entry name" value="NUCLEAR MIGRATION PROTEIN NUM1"/>
    <property type="match status" value="1"/>
</dbReference>
<feature type="compositionally biased region" description="Polar residues" evidence="2">
    <location>
        <begin position="1134"/>
        <end position="1161"/>
    </location>
</feature>
<feature type="region of interest" description="Disordered" evidence="2">
    <location>
        <begin position="452"/>
        <end position="474"/>
    </location>
</feature>
<feature type="compositionally biased region" description="Basic and acidic residues" evidence="2">
    <location>
        <begin position="968"/>
        <end position="984"/>
    </location>
</feature>
<dbReference type="GO" id="GO:0005543">
    <property type="term" value="F:phospholipid binding"/>
    <property type="evidence" value="ECO:0007669"/>
    <property type="project" value="InterPro"/>
</dbReference>
<protein>
    <submittedName>
        <fullName evidence="4">Anucleate primary sterigmata protein A</fullName>
    </submittedName>
</protein>
<feature type="compositionally biased region" description="Basic and acidic residues" evidence="2">
    <location>
        <begin position="561"/>
        <end position="578"/>
    </location>
</feature>
<evidence type="ECO:0000256" key="2">
    <source>
        <dbReference type="SAM" id="MobiDB-lite"/>
    </source>
</evidence>
<dbReference type="STRING" id="62708.A0A420ISV0"/>
<dbReference type="Proteomes" id="UP000283383">
    <property type="component" value="Unassembled WGS sequence"/>
</dbReference>
<gene>
    <name evidence="4" type="ORF">GcM3_070012</name>
</gene>
<dbReference type="SMART" id="SM00233">
    <property type="entry name" value="PH"/>
    <property type="match status" value="1"/>
</dbReference>
<dbReference type="GO" id="GO:0005938">
    <property type="term" value="C:cell cortex"/>
    <property type="evidence" value="ECO:0007669"/>
    <property type="project" value="InterPro"/>
</dbReference>
<dbReference type="InterPro" id="IPR024774">
    <property type="entry name" value="PH_dom-Mcp5-type"/>
</dbReference>
<dbReference type="GO" id="GO:0032065">
    <property type="term" value="P:maintenance of protein location in cell cortex"/>
    <property type="evidence" value="ECO:0007669"/>
    <property type="project" value="InterPro"/>
</dbReference>
<evidence type="ECO:0000313" key="4">
    <source>
        <dbReference type="EMBL" id="RKF77608.1"/>
    </source>
</evidence>
<feature type="coiled-coil region" evidence="1">
    <location>
        <begin position="206"/>
        <end position="240"/>
    </location>
</feature>
<feature type="compositionally biased region" description="Polar residues" evidence="2">
    <location>
        <begin position="813"/>
        <end position="829"/>
    </location>
</feature>
<name>A0A420ISV0_9PEZI</name>
<evidence type="ECO:0000313" key="5">
    <source>
        <dbReference type="Proteomes" id="UP000283383"/>
    </source>
</evidence>
<dbReference type="Pfam" id="PF12814">
    <property type="entry name" value="Mcp5_PH"/>
    <property type="match status" value="1"/>
</dbReference>
<dbReference type="CDD" id="cd13365">
    <property type="entry name" value="PH_PLC_plant-like"/>
    <property type="match status" value="1"/>
</dbReference>
<organism evidence="4 5">
    <name type="scientific">Golovinomyces cichoracearum</name>
    <dbReference type="NCBI Taxonomy" id="62708"/>
    <lineage>
        <taxon>Eukaryota</taxon>
        <taxon>Fungi</taxon>
        <taxon>Dikarya</taxon>
        <taxon>Ascomycota</taxon>
        <taxon>Pezizomycotina</taxon>
        <taxon>Leotiomycetes</taxon>
        <taxon>Erysiphales</taxon>
        <taxon>Erysiphaceae</taxon>
        <taxon>Golovinomyces</taxon>
    </lineage>
</organism>
<dbReference type="GO" id="GO:0015631">
    <property type="term" value="F:tubulin binding"/>
    <property type="evidence" value="ECO:0007669"/>
    <property type="project" value="TreeGrafter"/>
</dbReference>
<feature type="coiled-coil region" evidence="1">
    <location>
        <begin position="414"/>
        <end position="441"/>
    </location>
</feature>
<dbReference type="SUPFAM" id="SSF50729">
    <property type="entry name" value="PH domain-like"/>
    <property type="match status" value="1"/>
</dbReference>
<feature type="compositionally biased region" description="Polar residues" evidence="2">
    <location>
        <begin position="13"/>
        <end position="28"/>
    </location>
</feature>
<comment type="caution">
    <text evidence="4">The sequence shown here is derived from an EMBL/GenBank/DDBJ whole genome shotgun (WGS) entry which is preliminary data.</text>
</comment>
<evidence type="ECO:0000256" key="1">
    <source>
        <dbReference type="SAM" id="Coils"/>
    </source>
</evidence>
<keyword evidence="1" id="KW-0175">Coiled coil</keyword>
<feature type="region of interest" description="Disordered" evidence="2">
    <location>
        <begin position="543"/>
        <end position="593"/>
    </location>
</feature>
<dbReference type="PANTHER" id="PTHR28190">
    <property type="entry name" value="NUCLEAR MIGRATION PROTEIN NUM1"/>
    <property type="match status" value="1"/>
</dbReference>
<feature type="compositionally biased region" description="Basic residues" evidence="2">
    <location>
        <begin position="640"/>
        <end position="653"/>
    </location>
</feature>
<reference evidence="4 5" key="1">
    <citation type="journal article" date="2018" name="BMC Genomics">
        <title>Comparative genome analyses reveal sequence features reflecting distinct modes of host-adaptation between dicot and monocot powdery mildew.</title>
        <authorList>
            <person name="Wu Y."/>
            <person name="Ma X."/>
            <person name="Pan Z."/>
            <person name="Kale S.D."/>
            <person name="Song Y."/>
            <person name="King H."/>
            <person name="Zhang Q."/>
            <person name="Presley C."/>
            <person name="Deng X."/>
            <person name="Wei C.I."/>
            <person name="Xiao S."/>
        </authorList>
    </citation>
    <scope>NUCLEOTIDE SEQUENCE [LARGE SCALE GENOMIC DNA]</scope>
    <source>
        <strain evidence="4">UMSG3</strain>
    </source>
</reference>
<evidence type="ECO:0000259" key="3">
    <source>
        <dbReference type="PROSITE" id="PS50003"/>
    </source>
</evidence>
<feature type="region of interest" description="Disordered" evidence="2">
    <location>
        <begin position="941"/>
        <end position="990"/>
    </location>
</feature>
<feature type="region of interest" description="Disordered" evidence="2">
    <location>
        <begin position="1392"/>
        <end position="1422"/>
    </location>
</feature>
<sequence length="1527" mass="171315">MATLFGVDPSLGASKSNQCPEQDPFVSQTTTSNHYRFSHFNHQAFALSPTTSLGQTKRVLEAHLAETERRIHDTSELGNKLLQQRKELTGWLETTEKQRVEDKIPSDLRLKLVEIEKEYNEVGRESARALLSKPRITNNGIFGSELNGDYQDKLSASPFKDRFESQGTGSPSKLNVINRRQRNQPTSRVHDIEFVTEISTSLLSQVRNLQALLAEKEEYLKDVMSEKSRMELEIESITERFRGLSESGERYKDENWSLETQIHEYIAKDKEAADRERKLTQNLKISEAEKSAAQKELDEIKSNFSKLSDEHSAALKHNDVELGNSKRTLTLLEAERDGLQRKVEELLNQNKELVKAIANYRGRTENFDESRLISAQDFENELDDITPDHSPPQSPVKGTPRHSMLESETLKSSLQHAHRMIQNLKSNIHREKSEKFELKRLLQDTRDELELRRGDVSSTGGKKSRKVEQKEPKKNFKIGQLGVLRNITSEIHVDDLGWEDYDGDNQRNLFPSRSESTSVTSSRLIGSNPRSVEFSVYNPIGSSDHFGKESEEEASDAYETVDERPSVKKEHQFSREATAEDLTETEGESGLKVLSKENYTGLSMPGYRHSFQSTASTSDGEFDNGSEESRALNSVQTSRFRLKINRGSYRRSRVPSEEPRSYGSPSTITNTSRDGTPQPTGQSLFAELGEISGSDEESVLGTPPRSKIHSRSTSRISNLSTTKSSYASLPLLPKLPMTDSSMMTEPCELDLPRDQTSTEHTVNSELMKPPTVKDSSLISTGQNSVATQTESKSSMIHASSQWYENSPLGKEIGSQSALPPTQNYFTSLSDPGPDNKDEELASSFKPLKLDFNSTNKLESIQISQNLHTIVSTKAYDQLEPYNYIDRSIQTQEKSGQAKTSRVAESLVFSEIQYLAIEPKETSSMQTVATIISHEANDKKVKLRDYDSQPSTGLESELVDSANANSILRSEDKSYESTEDPRLIRSENSLSSSQDQVKIDYSTLSSKELKTIDESSQTALTKDDIEEMVRKIQMTSPTDEDTNTSLSTRVPRSLCKKSFRSRESFVSIDQAKTNTVTPNFAHIANSLKVTDNSYRRSNSTSKVRPPSIIEEIQNPIATTKRKNSFSVPRGMSPHQLPSNSTQRPGSPNRPRTPNIHVPSSPSLKDGTTPRPIHSFGSAAAHLPSRNMRSRVSSTSSFASEVDNRFQMQNNIGVSVILKPGIQSGTDPRMINAITQTMIGEYLWKYTRKTGRGAMSENRHRRYFWVHPYTRTLYWSNRDPAVAGRSELKAKSVPIEAVRVVTDDNPMPPGLHRKSLVIVTPSRAVKFTATTGQRHETWFNSLSYLLLRTGEETVEDKPRTLNGSITYEDVAEFDPGRSSGCGGIMTSLPIRNSHLKRNESPGKNISLTGSRSSRPSNGTFSRLSSYWKPNREGLVGSTSSRQSKYSTENFESICDLSDVHDSAEDLREIIERQDRESDRLENVRACCDGRHDVGHLHSSTKSRHTKNLGFLSTSSRVDGGGVRFDPRTR</sequence>
<feature type="region of interest" description="Disordered" evidence="2">
    <location>
        <begin position="1092"/>
        <end position="1190"/>
    </location>
</feature>
<dbReference type="GO" id="GO:0000226">
    <property type="term" value="P:microtubule cytoskeleton organization"/>
    <property type="evidence" value="ECO:0007669"/>
    <property type="project" value="TreeGrafter"/>
</dbReference>
<dbReference type="InterPro" id="IPR001849">
    <property type="entry name" value="PH_domain"/>
</dbReference>
<dbReference type="EMBL" id="MCBQ01007068">
    <property type="protein sequence ID" value="RKF77608.1"/>
    <property type="molecule type" value="Genomic_DNA"/>
</dbReference>
<feature type="coiled-coil region" evidence="1">
    <location>
        <begin position="276"/>
        <end position="363"/>
    </location>
</feature>
<feature type="compositionally biased region" description="Polar residues" evidence="2">
    <location>
        <begin position="663"/>
        <end position="683"/>
    </location>
</feature>
<feature type="compositionally biased region" description="Polar residues" evidence="2">
    <location>
        <begin position="1092"/>
        <end position="1101"/>
    </location>
</feature>
<feature type="region of interest" description="Disordered" evidence="2">
    <location>
        <begin position="162"/>
        <end position="184"/>
    </location>
</feature>
<feature type="region of interest" description="Disordered" evidence="2">
    <location>
        <begin position="382"/>
        <end position="405"/>
    </location>
</feature>
<feature type="compositionally biased region" description="Acidic residues" evidence="2">
    <location>
        <begin position="550"/>
        <end position="560"/>
    </location>
</feature>
<dbReference type="PROSITE" id="PS50003">
    <property type="entry name" value="PH_DOMAIN"/>
    <property type="match status" value="1"/>
</dbReference>
<dbReference type="GO" id="GO:0005739">
    <property type="term" value="C:mitochondrion"/>
    <property type="evidence" value="ECO:0007669"/>
    <property type="project" value="TreeGrafter"/>
</dbReference>
<proteinExistence type="predicted"/>
<feature type="region of interest" description="Disordered" evidence="2">
    <location>
        <begin position="1"/>
        <end position="28"/>
    </location>
</feature>
<accession>A0A420ISV0</accession>
<keyword evidence="5" id="KW-1185">Reference proteome</keyword>
<feature type="compositionally biased region" description="Polar residues" evidence="2">
    <location>
        <begin position="1399"/>
        <end position="1422"/>
    </location>
</feature>
<feature type="region of interest" description="Disordered" evidence="2">
    <location>
        <begin position="813"/>
        <end position="838"/>
    </location>
</feature>
<feature type="region of interest" description="Disordered" evidence="2">
    <location>
        <begin position="610"/>
        <end position="721"/>
    </location>
</feature>
<dbReference type="InterPro" id="IPR053005">
    <property type="entry name" value="Nuclear_Pos-Cytoskel_Interact"/>
</dbReference>